<dbReference type="SUPFAM" id="SSF55729">
    <property type="entry name" value="Acyl-CoA N-acyltransferases (Nat)"/>
    <property type="match status" value="1"/>
</dbReference>
<name>A0A328A8M4_9CAUL</name>
<keyword evidence="2" id="KW-0808">Transferase</keyword>
<comment type="caution">
    <text evidence="2">The sequence shown here is derived from an EMBL/GenBank/DDBJ whole genome shotgun (WGS) entry which is preliminary data.</text>
</comment>
<sequence>MRLDVDVEGVERATVSGVAPSEVVEIDGWLVPLDAGAIGRAKSAVPLRHDLGAAALDEIEAAYRSRGLEPAFRIADLPGLADLRAALARRGYAPTKPTVVKIGNLDRLAALSRGAAEVLDRPDAGWASVFTGEGFDPADGASRVSSLSRSPGALYGCVREGSRTVAVGVASLEDAWTGLHGLRTAVAHRGRGHAAAVMSALASAARDRAAQSIFLQVEAANPARNLYRRAGFEFAWLYEYWVRT</sequence>
<dbReference type="InterPro" id="IPR016181">
    <property type="entry name" value="Acyl_CoA_acyltransferase"/>
</dbReference>
<keyword evidence="3" id="KW-1185">Reference proteome</keyword>
<organism evidence="2 3">
    <name type="scientific">Phenylobacterium deserti</name>
    <dbReference type="NCBI Taxonomy" id="1914756"/>
    <lineage>
        <taxon>Bacteria</taxon>
        <taxon>Pseudomonadati</taxon>
        <taxon>Pseudomonadota</taxon>
        <taxon>Alphaproteobacteria</taxon>
        <taxon>Caulobacterales</taxon>
        <taxon>Caulobacteraceae</taxon>
        <taxon>Phenylobacterium</taxon>
    </lineage>
</organism>
<reference evidence="3" key="1">
    <citation type="submission" date="2018-05" db="EMBL/GenBank/DDBJ databases">
        <authorList>
            <person name="Li X."/>
        </authorList>
    </citation>
    <scope>NUCLEOTIDE SEQUENCE [LARGE SCALE GENOMIC DNA]</scope>
    <source>
        <strain evidence="3">YIM 73061</strain>
    </source>
</reference>
<dbReference type="AlphaFoldDB" id="A0A328A8M4"/>
<evidence type="ECO:0000259" key="1">
    <source>
        <dbReference type="PROSITE" id="PS51186"/>
    </source>
</evidence>
<dbReference type="OrthoDB" id="9775595at2"/>
<dbReference type="Pfam" id="PF24553">
    <property type="entry name" value="Rv0428c_C"/>
    <property type="match status" value="1"/>
</dbReference>
<dbReference type="InterPro" id="IPR056935">
    <property type="entry name" value="Rv0428c-like_C"/>
</dbReference>
<evidence type="ECO:0000313" key="3">
    <source>
        <dbReference type="Proteomes" id="UP000249725"/>
    </source>
</evidence>
<dbReference type="Gene3D" id="3.40.630.30">
    <property type="match status" value="1"/>
</dbReference>
<protein>
    <submittedName>
        <fullName evidence="2">GNAT family N-acetyltransferase</fullName>
    </submittedName>
</protein>
<dbReference type="Proteomes" id="UP000249725">
    <property type="component" value="Unassembled WGS sequence"/>
</dbReference>
<proteinExistence type="predicted"/>
<evidence type="ECO:0000313" key="2">
    <source>
        <dbReference type="EMBL" id="RAK50962.1"/>
    </source>
</evidence>
<feature type="domain" description="N-acetyltransferase" evidence="1">
    <location>
        <begin position="109"/>
        <end position="244"/>
    </location>
</feature>
<dbReference type="GO" id="GO:0016747">
    <property type="term" value="F:acyltransferase activity, transferring groups other than amino-acyl groups"/>
    <property type="evidence" value="ECO:0007669"/>
    <property type="project" value="InterPro"/>
</dbReference>
<gene>
    <name evidence="2" type="ORF">DJ018_17535</name>
</gene>
<dbReference type="RefSeq" id="WP_111516272.1">
    <property type="nucleotide sequence ID" value="NZ_QFYR01000005.1"/>
</dbReference>
<dbReference type="PROSITE" id="PS51186">
    <property type="entry name" value="GNAT"/>
    <property type="match status" value="1"/>
</dbReference>
<accession>A0A328A8M4</accession>
<dbReference type="EMBL" id="QFYR01000005">
    <property type="protein sequence ID" value="RAK50962.1"/>
    <property type="molecule type" value="Genomic_DNA"/>
</dbReference>
<dbReference type="InterPro" id="IPR000182">
    <property type="entry name" value="GNAT_dom"/>
</dbReference>